<feature type="compositionally biased region" description="Basic residues" evidence="1">
    <location>
        <begin position="751"/>
        <end position="761"/>
    </location>
</feature>
<dbReference type="PANTHER" id="PTHR34285:SF3">
    <property type="entry name" value="OS08G0510800 PROTEIN"/>
    <property type="match status" value="1"/>
</dbReference>
<feature type="compositionally biased region" description="Low complexity" evidence="1">
    <location>
        <begin position="720"/>
        <end position="746"/>
    </location>
</feature>
<feature type="region of interest" description="Disordered" evidence="1">
    <location>
        <begin position="577"/>
        <end position="618"/>
    </location>
</feature>
<dbReference type="AlphaFoldDB" id="A0A8J5HNU3"/>
<evidence type="ECO:0000313" key="2">
    <source>
        <dbReference type="EMBL" id="KAG6532683.1"/>
    </source>
</evidence>
<comment type="caution">
    <text evidence="2">The sequence shown here is derived from an EMBL/GenBank/DDBJ whole genome shotgun (WGS) entry which is preliminary data.</text>
</comment>
<reference evidence="2 3" key="1">
    <citation type="submission" date="2020-08" db="EMBL/GenBank/DDBJ databases">
        <title>Plant Genome Project.</title>
        <authorList>
            <person name="Zhang R.-G."/>
        </authorList>
    </citation>
    <scope>NUCLEOTIDE SEQUENCE [LARGE SCALE GENOMIC DNA]</scope>
    <source>
        <tissue evidence="2">Rhizome</tissue>
    </source>
</reference>
<feature type="compositionally biased region" description="Pro residues" evidence="1">
    <location>
        <begin position="371"/>
        <end position="386"/>
    </location>
</feature>
<keyword evidence="3" id="KW-1185">Reference proteome</keyword>
<sequence>MKASIKFREDRPPLVRAKVPVGILGFSFVSGVAAAPAADGDTSSDLRLDLSTAFRAGPSLRLSYRPNDPGNPFSLVLKSGVGAYGSPSADSPLSMSAEFGLLGPRPTFSLLLKPRFGDFSLRKSVSAAPAVAVAPTTVSVKVQSFVDGQTVERPLVDFPQTTNGFHSFQKGSGFPLNVSASTFGSTLGGINGLLSGVEVSARSIISLPSRTAVHFKWGLRVPPEFRTAFEDPASRISVRKLPLLVISKISVERSGVKTKEKKNAWPSETAEELRGHLRKEVESLQAGTLQLRRIMDDVRAELRDQKAAPLMTGKDQGKSLAKAVKSVDMSEEPLEAQRSVDKSDIAELDEHVDVAKESDEVATPQCVEASPQPPQAQGSPPPPPPLVEGVETLPEVQEQKAPAPNTLPDRRNDTVNKERTYQPPKNQDWVGIFKTKLAMNLDQYKTKGERLAFQFEDIDNVEDAMGFCLVGCFMGRHPGKDGVRYIDRQRVLRGPYFAFGVPMFLKIMPKCFLFDENGRYVPAWIQIHVLPLDCWSQFVLSKIGSEVGKPLYTDNLTRTRERLEYARLMTCNKLGNRSENYRGKATSVGQQRNNPQTDPNVQGHGRPRSQSTRGQNVEVSVDQQELAIVVVNGPIPMDIILPNCEHEAHQGDDQIPQQQPPQEVETNEEVPREIVQVQPPKVVQQPTISCEGSSSSSSISSSTASQEDGEASETIHKVSDASTSSLLPTATSSASGDTTGSTSAPTIGTRQRVRAARNGHK</sequence>
<evidence type="ECO:0000256" key="1">
    <source>
        <dbReference type="SAM" id="MobiDB-lite"/>
    </source>
</evidence>
<organism evidence="2 3">
    <name type="scientific">Zingiber officinale</name>
    <name type="common">Ginger</name>
    <name type="synonym">Amomum zingiber</name>
    <dbReference type="NCBI Taxonomy" id="94328"/>
    <lineage>
        <taxon>Eukaryota</taxon>
        <taxon>Viridiplantae</taxon>
        <taxon>Streptophyta</taxon>
        <taxon>Embryophyta</taxon>
        <taxon>Tracheophyta</taxon>
        <taxon>Spermatophyta</taxon>
        <taxon>Magnoliopsida</taxon>
        <taxon>Liliopsida</taxon>
        <taxon>Zingiberales</taxon>
        <taxon>Zingiberaceae</taxon>
        <taxon>Zingiber</taxon>
    </lineage>
</organism>
<dbReference type="EMBL" id="JACMSC010000002">
    <property type="protein sequence ID" value="KAG6532683.1"/>
    <property type="molecule type" value="Genomic_DNA"/>
</dbReference>
<gene>
    <name evidence="2" type="ORF">ZIOFF_006533</name>
</gene>
<dbReference type="Proteomes" id="UP000734854">
    <property type="component" value="Unassembled WGS sequence"/>
</dbReference>
<feature type="compositionally biased region" description="Low complexity" evidence="1">
    <location>
        <begin position="675"/>
        <end position="705"/>
    </location>
</feature>
<feature type="compositionally biased region" description="Polar residues" evidence="1">
    <location>
        <begin position="608"/>
        <end position="618"/>
    </location>
</feature>
<dbReference type="PANTHER" id="PTHR34285">
    <property type="entry name" value="OS08G0510800 PROTEIN"/>
    <property type="match status" value="1"/>
</dbReference>
<feature type="region of interest" description="Disordered" evidence="1">
    <location>
        <begin position="357"/>
        <end position="422"/>
    </location>
</feature>
<feature type="region of interest" description="Disordered" evidence="1">
    <location>
        <begin position="648"/>
        <end position="761"/>
    </location>
</feature>
<evidence type="ECO:0008006" key="4">
    <source>
        <dbReference type="Google" id="ProtNLM"/>
    </source>
</evidence>
<evidence type="ECO:0000313" key="3">
    <source>
        <dbReference type="Proteomes" id="UP000734854"/>
    </source>
</evidence>
<accession>A0A8J5HNU3</accession>
<proteinExistence type="predicted"/>
<feature type="region of interest" description="Disordered" evidence="1">
    <location>
        <begin position="306"/>
        <end position="345"/>
    </location>
</feature>
<name>A0A8J5HNU3_ZINOF</name>
<feature type="compositionally biased region" description="Polar residues" evidence="1">
    <location>
        <begin position="587"/>
        <end position="600"/>
    </location>
</feature>
<feature type="compositionally biased region" description="Basic and acidic residues" evidence="1">
    <location>
        <begin position="408"/>
        <end position="420"/>
    </location>
</feature>
<protein>
    <recommendedName>
        <fullName evidence="4">DUF4283 domain-containing protein</fullName>
    </recommendedName>
</protein>